<protein>
    <submittedName>
        <fullName evidence="2">Calcium/calmodulin-dependent protein kinase type 1B</fullName>
    </submittedName>
</protein>
<sequence>MEYLPHGDLQKFLTQPIPEAEAKMITCQLAEGLHHMHQNGFTHRDLKPGNILVVSEGPHWLVQISDFGISKRLRPEQATLGTMRRGTMGFIAPEMLNLVDDRGFPHVVDVWSLGAVLYRMLTKRFFLDADFNLLRQYTVAEIPFPTSELDSLETTASLKRLLQHLLDPSPKQRPSAIEVLSHEWIRDYAGLTSRTLRLKILPSCRTKE</sequence>
<evidence type="ECO:0000259" key="1">
    <source>
        <dbReference type="PROSITE" id="PS50011"/>
    </source>
</evidence>
<feature type="domain" description="Protein kinase" evidence="1">
    <location>
        <begin position="1"/>
        <end position="185"/>
    </location>
</feature>
<dbReference type="PRINTS" id="PR00109">
    <property type="entry name" value="TYRKINASE"/>
</dbReference>
<dbReference type="PANTHER" id="PTHR44167">
    <property type="entry name" value="OVARIAN-SPECIFIC SERINE/THREONINE-PROTEIN KINASE LOK-RELATED"/>
    <property type="match status" value="1"/>
</dbReference>
<dbReference type="AlphaFoldDB" id="A0AAD9HUB6"/>
<evidence type="ECO:0000313" key="2">
    <source>
        <dbReference type="EMBL" id="KAK2035435.1"/>
    </source>
</evidence>
<organism evidence="2 3">
    <name type="scientific">Colletotrichum zoysiae</name>
    <dbReference type="NCBI Taxonomy" id="1216348"/>
    <lineage>
        <taxon>Eukaryota</taxon>
        <taxon>Fungi</taxon>
        <taxon>Dikarya</taxon>
        <taxon>Ascomycota</taxon>
        <taxon>Pezizomycotina</taxon>
        <taxon>Sordariomycetes</taxon>
        <taxon>Hypocreomycetidae</taxon>
        <taxon>Glomerellales</taxon>
        <taxon>Glomerellaceae</taxon>
        <taxon>Colletotrichum</taxon>
        <taxon>Colletotrichum graminicola species complex</taxon>
    </lineage>
</organism>
<dbReference type="PROSITE" id="PS00108">
    <property type="entry name" value="PROTEIN_KINASE_ST"/>
    <property type="match status" value="1"/>
</dbReference>
<dbReference type="CDD" id="cd14014">
    <property type="entry name" value="STKc_PknB_like"/>
    <property type="match status" value="1"/>
</dbReference>
<dbReference type="GO" id="GO:0005524">
    <property type="term" value="F:ATP binding"/>
    <property type="evidence" value="ECO:0007669"/>
    <property type="project" value="InterPro"/>
</dbReference>
<dbReference type="PROSITE" id="PS50011">
    <property type="entry name" value="PROTEIN_KINASE_DOM"/>
    <property type="match status" value="1"/>
</dbReference>
<dbReference type="SUPFAM" id="SSF56112">
    <property type="entry name" value="Protein kinase-like (PK-like)"/>
    <property type="match status" value="1"/>
</dbReference>
<accession>A0AAD9HUB6</accession>
<dbReference type="InterPro" id="IPR000719">
    <property type="entry name" value="Prot_kinase_dom"/>
</dbReference>
<name>A0AAD9HUB6_9PEZI</name>
<comment type="caution">
    <text evidence="2">The sequence shown here is derived from an EMBL/GenBank/DDBJ whole genome shotgun (WGS) entry which is preliminary data.</text>
</comment>
<dbReference type="InterPro" id="IPR001245">
    <property type="entry name" value="Ser-Thr/Tyr_kinase_cat_dom"/>
</dbReference>
<dbReference type="SMART" id="SM00220">
    <property type="entry name" value="S_TKc"/>
    <property type="match status" value="1"/>
</dbReference>
<dbReference type="GO" id="GO:0005634">
    <property type="term" value="C:nucleus"/>
    <property type="evidence" value="ECO:0007669"/>
    <property type="project" value="TreeGrafter"/>
</dbReference>
<dbReference type="PANTHER" id="PTHR44167:SF24">
    <property type="entry name" value="SERINE_THREONINE-PROTEIN KINASE CHK2"/>
    <property type="match status" value="1"/>
</dbReference>
<evidence type="ECO:0000313" key="3">
    <source>
        <dbReference type="Proteomes" id="UP001232148"/>
    </source>
</evidence>
<dbReference type="InterPro" id="IPR008271">
    <property type="entry name" value="Ser/Thr_kinase_AS"/>
</dbReference>
<dbReference type="Pfam" id="PF00069">
    <property type="entry name" value="Pkinase"/>
    <property type="match status" value="1"/>
</dbReference>
<reference evidence="2" key="1">
    <citation type="submission" date="2021-06" db="EMBL/GenBank/DDBJ databases">
        <title>Comparative genomics, transcriptomics and evolutionary studies reveal genomic signatures of adaptation to plant cell wall in hemibiotrophic fungi.</title>
        <authorList>
            <consortium name="DOE Joint Genome Institute"/>
            <person name="Baroncelli R."/>
            <person name="Diaz J.F."/>
            <person name="Benocci T."/>
            <person name="Peng M."/>
            <person name="Battaglia E."/>
            <person name="Haridas S."/>
            <person name="Andreopoulos W."/>
            <person name="Labutti K."/>
            <person name="Pangilinan J."/>
            <person name="Floch G.L."/>
            <person name="Makela M.R."/>
            <person name="Henrissat B."/>
            <person name="Grigoriev I.V."/>
            <person name="Crouch J.A."/>
            <person name="De Vries R.P."/>
            <person name="Sukno S.A."/>
            <person name="Thon M.R."/>
        </authorList>
    </citation>
    <scope>NUCLEOTIDE SEQUENCE</scope>
    <source>
        <strain evidence="2">MAFF235873</strain>
    </source>
</reference>
<dbReference type="Proteomes" id="UP001232148">
    <property type="component" value="Unassembled WGS sequence"/>
</dbReference>
<dbReference type="Gene3D" id="1.10.510.10">
    <property type="entry name" value="Transferase(Phosphotransferase) domain 1"/>
    <property type="match status" value="1"/>
</dbReference>
<dbReference type="EMBL" id="MU842808">
    <property type="protein sequence ID" value="KAK2035435.1"/>
    <property type="molecule type" value="Genomic_DNA"/>
</dbReference>
<dbReference type="GO" id="GO:0044773">
    <property type="term" value="P:mitotic DNA damage checkpoint signaling"/>
    <property type="evidence" value="ECO:0007669"/>
    <property type="project" value="TreeGrafter"/>
</dbReference>
<keyword evidence="2" id="KW-0808">Transferase</keyword>
<keyword evidence="3" id="KW-1185">Reference proteome</keyword>
<proteinExistence type="predicted"/>
<dbReference type="InterPro" id="IPR011009">
    <property type="entry name" value="Kinase-like_dom_sf"/>
</dbReference>
<dbReference type="GO" id="GO:0004674">
    <property type="term" value="F:protein serine/threonine kinase activity"/>
    <property type="evidence" value="ECO:0007669"/>
    <property type="project" value="TreeGrafter"/>
</dbReference>
<gene>
    <name evidence="2" type="ORF">LX32DRAFT_659138</name>
</gene>
<keyword evidence="2" id="KW-0418">Kinase</keyword>